<dbReference type="AlphaFoldDB" id="A0A099KLH7"/>
<dbReference type="PATRIC" id="fig|28229.4.peg.2553"/>
<comment type="caution">
    <text evidence="1">The sequence shown here is derived from an EMBL/GenBank/DDBJ whole genome shotgun (WGS) entry which is preliminary data.</text>
</comment>
<evidence type="ECO:0000313" key="2">
    <source>
        <dbReference type="Proteomes" id="UP000029843"/>
    </source>
</evidence>
<dbReference type="OrthoDB" id="6387565at2"/>
<organism evidence="1 2">
    <name type="scientific">Colwellia psychrerythraea</name>
    <name type="common">Vibrio psychroerythus</name>
    <dbReference type="NCBI Taxonomy" id="28229"/>
    <lineage>
        <taxon>Bacteria</taxon>
        <taxon>Pseudomonadati</taxon>
        <taxon>Pseudomonadota</taxon>
        <taxon>Gammaproteobacteria</taxon>
        <taxon>Alteromonadales</taxon>
        <taxon>Colwelliaceae</taxon>
        <taxon>Colwellia</taxon>
    </lineage>
</organism>
<dbReference type="Proteomes" id="UP000029843">
    <property type="component" value="Unassembled WGS sequence"/>
</dbReference>
<evidence type="ECO:0000313" key="1">
    <source>
        <dbReference type="EMBL" id="KGJ90812.1"/>
    </source>
</evidence>
<sequence length="80" mass="8885" precursor="true">MKNILLVALSTLLFACSSTDKQGDDSQLTAAQKASGYECKNVKVTGTRISKKICNTEAERQYSKEHADEFARKIRDDVTN</sequence>
<accession>A0A099KLH7</accession>
<dbReference type="PROSITE" id="PS51257">
    <property type="entry name" value="PROKAR_LIPOPROTEIN"/>
    <property type="match status" value="1"/>
</dbReference>
<name>A0A099KLH7_COLPS</name>
<dbReference type="EMBL" id="JQED01000031">
    <property type="protein sequence ID" value="KGJ90812.1"/>
    <property type="molecule type" value="Genomic_DNA"/>
</dbReference>
<evidence type="ECO:0008006" key="3">
    <source>
        <dbReference type="Google" id="ProtNLM"/>
    </source>
</evidence>
<gene>
    <name evidence="1" type="ORF">ND2E_0055</name>
</gene>
<dbReference type="RefSeq" id="WP_033094245.1">
    <property type="nucleotide sequence ID" value="NZ_JQED01000031.1"/>
</dbReference>
<reference evidence="1 2" key="1">
    <citation type="submission" date="2014-08" db="EMBL/GenBank/DDBJ databases">
        <title>Genomic and Phenotypic Diversity of Colwellia psychrerythraea strains from Disparate Marine Basins.</title>
        <authorList>
            <person name="Techtmann S.M."/>
            <person name="Stelling S.C."/>
            <person name="Utturkar S.M."/>
            <person name="Alshibli N."/>
            <person name="Harris A."/>
            <person name="Brown S.D."/>
            <person name="Hazen T.C."/>
        </authorList>
    </citation>
    <scope>NUCLEOTIDE SEQUENCE [LARGE SCALE GENOMIC DNA]</scope>
    <source>
        <strain evidence="1 2">ND2E</strain>
    </source>
</reference>
<protein>
    <recommendedName>
        <fullName evidence="3">Lipoprotein</fullName>
    </recommendedName>
</protein>
<proteinExistence type="predicted"/>